<evidence type="ECO:0000313" key="3">
    <source>
        <dbReference type="Proteomes" id="UP001596162"/>
    </source>
</evidence>
<dbReference type="GO" id="GO:0016491">
    <property type="term" value="F:oxidoreductase activity"/>
    <property type="evidence" value="ECO:0007669"/>
    <property type="project" value="UniProtKB-KW"/>
</dbReference>
<name>A0ABW0C8V8_9FLAO</name>
<sequence>MFENTENNSFWKTGNGKDFLVWANIHEENLISNYSTQLFLQYDDELETLTKGWLENGDFKTIMKSLHQNHENKNLPLNYLKFKNNLYHVPNWVDFDLIQAGCKLSERSGLNGLLVLRNFALLGGYNFANLTKPLVATGSLEKGAANRLYNTLNFWVEVSRSDKNAHDKRLNACMQTRLIHSASRLMIQKKHPEWNKDCYGEPINYADMIATNIAFTVYYLYGLQKLNFNYSEKEELGVFHLWKYVTYLLGVPKELIPNNKIEALSFFHFWTKYQGQPDEDAIKLSESLLNENTPISMFKLDIIKRNMGYIHKSISNYLIDGNIRQNLNIPEVRFKNIIPKAVQLKNQLIINTEREIQEGRANQKSILNDYKNAITQQVI</sequence>
<dbReference type="RefSeq" id="WP_376861821.1">
    <property type="nucleotide sequence ID" value="NZ_JBHSLA010000006.1"/>
</dbReference>
<accession>A0ABW0C8V8</accession>
<dbReference type="PANTHER" id="PTHR37539:SF1">
    <property type="entry name" value="ER-BOUND OXYGENASE MPAB_MPAB'_RUBBER OXYGENASE CATALYTIC DOMAIN-CONTAINING PROTEIN"/>
    <property type="match status" value="1"/>
</dbReference>
<dbReference type="Pfam" id="PF09995">
    <property type="entry name" value="MPAB_Lcp_cat"/>
    <property type="match status" value="1"/>
</dbReference>
<keyword evidence="2" id="KW-0560">Oxidoreductase</keyword>
<dbReference type="PANTHER" id="PTHR37539">
    <property type="entry name" value="SECRETED PROTEIN-RELATED"/>
    <property type="match status" value="1"/>
</dbReference>
<comment type="caution">
    <text evidence="2">The sequence shown here is derived from an EMBL/GenBank/DDBJ whole genome shotgun (WGS) entry which is preliminary data.</text>
</comment>
<dbReference type="InterPro" id="IPR018713">
    <property type="entry name" value="MPAB/Lcp_cat_dom"/>
</dbReference>
<dbReference type="EC" id="1.-.-.-" evidence="2"/>
<evidence type="ECO:0000259" key="1">
    <source>
        <dbReference type="Pfam" id="PF09995"/>
    </source>
</evidence>
<proteinExistence type="predicted"/>
<organism evidence="2 3">
    <name type="scientific">Bizionia hallyeonensis</name>
    <dbReference type="NCBI Taxonomy" id="1123757"/>
    <lineage>
        <taxon>Bacteria</taxon>
        <taxon>Pseudomonadati</taxon>
        <taxon>Bacteroidota</taxon>
        <taxon>Flavobacteriia</taxon>
        <taxon>Flavobacteriales</taxon>
        <taxon>Flavobacteriaceae</taxon>
        <taxon>Bizionia</taxon>
    </lineage>
</organism>
<dbReference type="Proteomes" id="UP001596162">
    <property type="component" value="Unassembled WGS sequence"/>
</dbReference>
<evidence type="ECO:0000313" key="2">
    <source>
        <dbReference type="EMBL" id="MFC5196417.1"/>
    </source>
</evidence>
<reference evidence="3" key="1">
    <citation type="journal article" date="2019" name="Int. J. Syst. Evol. Microbiol.">
        <title>The Global Catalogue of Microorganisms (GCM) 10K type strain sequencing project: providing services to taxonomists for standard genome sequencing and annotation.</title>
        <authorList>
            <consortium name="The Broad Institute Genomics Platform"/>
            <consortium name="The Broad Institute Genome Sequencing Center for Infectious Disease"/>
            <person name="Wu L."/>
            <person name="Ma J."/>
        </authorList>
    </citation>
    <scope>NUCLEOTIDE SEQUENCE [LARGE SCALE GENOMIC DNA]</scope>
    <source>
        <strain evidence="3">JCM 17978</strain>
    </source>
</reference>
<keyword evidence="3" id="KW-1185">Reference proteome</keyword>
<dbReference type="EMBL" id="JBHSLA010000006">
    <property type="protein sequence ID" value="MFC5196417.1"/>
    <property type="molecule type" value="Genomic_DNA"/>
</dbReference>
<feature type="domain" description="ER-bound oxygenase mpaB/mpaB'/Rubber oxygenase catalytic" evidence="1">
    <location>
        <begin position="120"/>
        <end position="330"/>
    </location>
</feature>
<protein>
    <submittedName>
        <fullName evidence="2">Oxygenase MpaB family protein</fullName>
        <ecNumber evidence="2">1.-.-.-</ecNumber>
    </submittedName>
</protein>
<dbReference type="InterPro" id="IPR037473">
    <property type="entry name" value="Lcp-like"/>
</dbReference>
<gene>
    <name evidence="2" type="ORF">ACFPH8_13840</name>
</gene>